<dbReference type="Gene3D" id="1.10.3210.10">
    <property type="entry name" value="Hypothetical protein af1432"/>
    <property type="match status" value="1"/>
</dbReference>
<dbReference type="CDD" id="cd00077">
    <property type="entry name" value="HDc"/>
    <property type="match status" value="1"/>
</dbReference>
<dbReference type="OrthoDB" id="10822at2"/>
<dbReference type="InterPro" id="IPR052020">
    <property type="entry name" value="Cyclic_di-GMP/3'3'-cGAMP_PDE"/>
</dbReference>
<organism evidence="3 4">
    <name type="scientific">Deinococcus irradiatisoli</name>
    <dbReference type="NCBI Taxonomy" id="2202254"/>
    <lineage>
        <taxon>Bacteria</taxon>
        <taxon>Thermotogati</taxon>
        <taxon>Deinococcota</taxon>
        <taxon>Deinococci</taxon>
        <taxon>Deinococcales</taxon>
        <taxon>Deinococcaceae</taxon>
        <taxon>Deinococcus</taxon>
    </lineage>
</organism>
<feature type="domain" description="HD" evidence="1">
    <location>
        <begin position="191"/>
        <end position="314"/>
    </location>
</feature>
<dbReference type="PROSITE" id="PS51831">
    <property type="entry name" value="HD"/>
    <property type="match status" value="1"/>
</dbReference>
<name>A0A2Z3JFR5_9DEIO</name>
<dbReference type="KEGG" id="dez:DKM44_05970"/>
<accession>A0A2Z3JFR5</accession>
<evidence type="ECO:0000313" key="4">
    <source>
        <dbReference type="Proteomes" id="UP000245368"/>
    </source>
</evidence>
<feature type="domain" description="HD-GYP" evidence="2">
    <location>
        <begin position="169"/>
        <end position="365"/>
    </location>
</feature>
<protein>
    <submittedName>
        <fullName evidence="3">PAS sensor protein</fullName>
    </submittedName>
</protein>
<reference evidence="3 4" key="1">
    <citation type="submission" date="2018-05" db="EMBL/GenBank/DDBJ databases">
        <title>Complete Genome Sequence of Deinococcus sp. strain 17bor-2.</title>
        <authorList>
            <person name="Srinivasan S."/>
        </authorList>
    </citation>
    <scope>NUCLEOTIDE SEQUENCE [LARGE SCALE GENOMIC DNA]</scope>
    <source>
        <strain evidence="3 4">17bor-2</strain>
    </source>
</reference>
<sequence length="366" mass="39389">MNCRACFSRGLSWVHTRHSASSTRDAAFFAVNNVPGGLFLLPDDDPRFPALSAQAVVNARELLLSAQPGALFLLDHAGVVQQVGGDWTSVTETEPDEIIGRPLASLVRLPAATYPEGLLGGDGRSNEAALLTRTGQLRVSVSWRRHGEVIAGQIERLAKSQGPQASSERQAFMRSLDQAVYCLGTALDAGQGNHVQRMVSYATRLAQALALGPEELQAVRWGAALHDVGKSRVPPEILWKPGPLSAEEFDIVIQHPVWGTEIIQPLEFLPPGVTAAVRHHHERFDGQGYPAGLSGEAIPMTARIVAIADVFDALTSARPYKAAWTHQRAAEFLIGGAGTQFDAWLVRVFVLDVLGLPLPEEGGAQD</sequence>
<dbReference type="AlphaFoldDB" id="A0A2Z3JFR5"/>
<evidence type="ECO:0000259" key="2">
    <source>
        <dbReference type="PROSITE" id="PS51832"/>
    </source>
</evidence>
<evidence type="ECO:0000313" key="3">
    <source>
        <dbReference type="EMBL" id="AWN22826.1"/>
    </source>
</evidence>
<dbReference type="InterPro" id="IPR006674">
    <property type="entry name" value="HD_domain"/>
</dbReference>
<dbReference type="PROSITE" id="PS51832">
    <property type="entry name" value="HD_GYP"/>
    <property type="match status" value="1"/>
</dbReference>
<dbReference type="EMBL" id="CP029494">
    <property type="protein sequence ID" value="AWN22826.1"/>
    <property type="molecule type" value="Genomic_DNA"/>
</dbReference>
<keyword evidence="4" id="KW-1185">Reference proteome</keyword>
<gene>
    <name evidence="3" type="ORF">DKM44_05970</name>
</gene>
<dbReference type="SUPFAM" id="SSF109604">
    <property type="entry name" value="HD-domain/PDEase-like"/>
    <property type="match status" value="1"/>
</dbReference>
<dbReference type="Proteomes" id="UP000245368">
    <property type="component" value="Chromosome"/>
</dbReference>
<dbReference type="InterPro" id="IPR003607">
    <property type="entry name" value="HD/PDEase_dom"/>
</dbReference>
<dbReference type="Pfam" id="PF13487">
    <property type="entry name" value="HD_5"/>
    <property type="match status" value="1"/>
</dbReference>
<evidence type="ECO:0000259" key="1">
    <source>
        <dbReference type="PROSITE" id="PS51831"/>
    </source>
</evidence>
<dbReference type="PANTHER" id="PTHR45228">
    <property type="entry name" value="CYCLIC DI-GMP PHOSPHODIESTERASE TM_0186-RELATED"/>
    <property type="match status" value="1"/>
</dbReference>
<proteinExistence type="predicted"/>
<dbReference type="SMART" id="SM00471">
    <property type="entry name" value="HDc"/>
    <property type="match status" value="1"/>
</dbReference>
<dbReference type="InterPro" id="IPR037522">
    <property type="entry name" value="HD_GYP_dom"/>
</dbReference>